<reference evidence="3 4" key="1">
    <citation type="submission" date="2022-06" db="EMBL/GenBank/DDBJ databases">
        <title>Genomic Encyclopedia of Archaeal and Bacterial Type Strains, Phase II (KMG-II): from individual species to whole genera.</title>
        <authorList>
            <person name="Goeker M."/>
        </authorList>
    </citation>
    <scope>NUCLEOTIDE SEQUENCE [LARGE SCALE GENOMIC DNA]</scope>
    <source>
        <strain evidence="3 4">DSM 44255</strain>
    </source>
</reference>
<evidence type="ECO:0000259" key="2">
    <source>
        <dbReference type="Pfam" id="PF00266"/>
    </source>
</evidence>
<comment type="caution">
    <text evidence="3">The sequence shown here is derived from an EMBL/GenBank/DDBJ whole genome shotgun (WGS) entry which is preliminary data.</text>
</comment>
<evidence type="ECO:0000313" key="3">
    <source>
        <dbReference type="EMBL" id="MCP2268546.1"/>
    </source>
</evidence>
<keyword evidence="1" id="KW-0663">Pyridoxal phosphate</keyword>
<dbReference type="InterPro" id="IPR000192">
    <property type="entry name" value="Aminotrans_V_dom"/>
</dbReference>
<dbReference type="Pfam" id="PF00266">
    <property type="entry name" value="Aminotran_5"/>
    <property type="match status" value="1"/>
</dbReference>
<dbReference type="InterPro" id="IPR015424">
    <property type="entry name" value="PyrdxlP-dep_Trfase"/>
</dbReference>
<evidence type="ECO:0000256" key="1">
    <source>
        <dbReference type="ARBA" id="ARBA00022898"/>
    </source>
</evidence>
<dbReference type="SUPFAM" id="SSF53383">
    <property type="entry name" value="PLP-dependent transferases"/>
    <property type="match status" value="1"/>
</dbReference>
<dbReference type="RefSeq" id="WP_253885425.1">
    <property type="nucleotide sequence ID" value="NZ_BAAAVB010000006.1"/>
</dbReference>
<protein>
    <submittedName>
        <fullName evidence="3">Isopenicillin-N epimerase</fullName>
    </submittedName>
</protein>
<dbReference type="InterPro" id="IPR015422">
    <property type="entry name" value="PyrdxlP-dep_Trfase_small"/>
</dbReference>
<dbReference type="PANTHER" id="PTHR43092:SF2">
    <property type="entry name" value="HERCYNYLCYSTEINE SULFOXIDE LYASE"/>
    <property type="match status" value="1"/>
</dbReference>
<dbReference type="InterPro" id="IPR015421">
    <property type="entry name" value="PyrdxlP-dep_Trfase_major"/>
</dbReference>
<sequence>MSDARFDLDPAVHHLNPGSVGVVPRAVIRARAEYAKRAETNPMRFHRVETIPLVARARVAGAQFLGSDGLVLVRNVTEAVATVLASIPFADGDEILVSDHGYQAVLLACQDRALVRQVSFPVDATPAEVVAAFAVGIRPTTRLVIVDAITSVTALVLPVERVVEVAHEHGVPVFVDAAHVPGHLDQRPADTGADFWVGNFHKWAYVPRATAGLHIAEPWRDRILPLVPSFNHPLEFPAWFDHAGTADYTAWMALPDGLAFWHEIGGWDAVAASARLLDEGVRIVSDAVGADGQASPHHAPLMRLVALPQGRVTSVEDAYRYYDELSTHHNIETAVHFYGGQGYLRLGATITVTEAGFEALAAAVAADR</sequence>
<keyword evidence="4" id="KW-1185">Reference proteome</keyword>
<organism evidence="3 4">
    <name type="scientific">Actinokineospora diospyrosa</name>
    <dbReference type="NCBI Taxonomy" id="103728"/>
    <lineage>
        <taxon>Bacteria</taxon>
        <taxon>Bacillati</taxon>
        <taxon>Actinomycetota</taxon>
        <taxon>Actinomycetes</taxon>
        <taxon>Pseudonocardiales</taxon>
        <taxon>Pseudonocardiaceae</taxon>
        <taxon>Actinokineospora</taxon>
    </lineage>
</organism>
<dbReference type="Gene3D" id="3.40.640.10">
    <property type="entry name" value="Type I PLP-dependent aspartate aminotransferase-like (Major domain)"/>
    <property type="match status" value="1"/>
</dbReference>
<accession>A0ABT1I823</accession>
<dbReference type="Proteomes" id="UP001205185">
    <property type="component" value="Unassembled WGS sequence"/>
</dbReference>
<dbReference type="PANTHER" id="PTHR43092">
    <property type="entry name" value="L-CYSTEINE DESULFHYDRASE"/>
    <property type="match status" value="1"/>
</dbReference>
<name>A0ABT1I823_9PSEU</name>
<feature type="domain" description="Aminotransferase class V" evidence="2">
    <location>
        <begin position="23"/>
        <end position="261"/>
    </location>
</feature>
<dbReference type="Gene3D" id="3.90.1150.10">
    <property type="entry name" value="Aspartate Aminotransferase, domain 1"/>
    <property type="match status" value="1"/>
</dbReference>
<gene>
    <name evidence="3" type="ORF">LV75_001032</name>
</gene>
<evidence type="ECO:0000313" key="4">
    <source>
        <dbReference type="Proteomes" id="UP001205185"/>
    </source>
</evidence>
<proteinExistence type="predicted"/>
<dbReference type="EMBL" id="JAMTCO010000002">
    <property type="protein sequence ID" value="MCP2268546.1"/>
    <property type="molecule type" value="Genomic_DNA"/>
</dbReference>